<protein>
    <submittedName>
        <fullName evidence="9">PUTATIVE TWO-COMPONENT SENSOR</fullName>
    </submittedName>
</protein>
<keyword evidence="1" id="KW-0597">Phosphoprotein</keyword>
<keyword evidence="4" id="KW-0418">Kinase</keyword>
<feature type="domain" description="Histidine kinase" evidence="8">
    <location>
        <begin position="274"/>
        <end position="479"/>
    </location>
</feature>
<dbReference type="GO" id="GO:0005524">
    <property type="term" value="F:ATP binding"/>
    <property type="evidence" value="ECO:0007669"/>
    <property type="project" value="UniProtKB-KW"/>
</dbReference>
<proteinExistence type="predicted"/>
<gene>
    <name evidence="9" type="ORF">MNB_SV-12-1143</name>
</gene>
<dbReference type="Pfam" id="PF02518">
    <property type="entry name" value="HATPase_c"/>
    <property type="match status" value="1"/>
</dbReference>
<organism evidence="9">
    <name type="scientific">hydrothermal vent metagenome</name>
    <dbReference type="NCBI Taxonomy" id="652676"/>
    <lineage>
        <taxon>unclassified sequences</taxon>
        <taxon>metagenomes</taxon>
        <taxon>ecological metagenomes</taxon>
    </lineage>
</organism>
<feature type="transmembrane region" description="Helical" evidence="7">
    <location>
        <begin position="191"/>
        <end position="211"/>
    </location>
</feature>
<keyword evidence="5" id="KW-0067">ATP-binding</keyword>
<dbReference type="CDD" id="cd00082">
    <property type="entry name" value="HisKA"/>
    <property type="match status" value="1"/>
</dbReference>
<dbReference type="InterPro" id="IPR011623">
    <property type="entry name" value="7TMR_DISM_rcpt_extracell_dom1"/>
</dbReference>
<evidence type="ECO:0000313" key="9">
    <source>
        <dbReference type="EMBL" id="SFV57910.1"/>
    </source>
</evidence>
<evidence type="ECO:0000256" key="7">
    <source>
        <dbReference type="SAM" id="Phobius"/>
    </source>
</evidence>
<evidence type="ECO:0000259" key="8">
    <source>
        <dbReference type="PROSITE" id="PS50109"/>
    </source>
</evidence>
<dbReference type="InterPro" id="IPR036890">
    <property type="entry name" value="HATPase_C_sf"/>
</dbReference>
<evidence type="ECO:0000256" key="4">
    <source>
        <dbReference type="ARBA" id="ARBA00022777"/>
    </source>
</evidence>
<dbReference type="SUPFAM" id="SSF55874">
    <property type="entry name" value="ATPase domain of HSP90 chaperone/DNA topoisomerase II/histidine kinase"/>
    <property type="match status" value="1"/>
</dbReference>
<dbReference type="Gene3D" id="3.30.565.10">
    <property type="entry name" value="Histidine kinase-like ATPase, C-terminal domain"/>
    <property type="match status" value="1"/>
</dbReference>
<dbReference type="InterPro" id="IPR003594">
    <property type="entry name" value="HATPase_dom"/>
</dbReference>
<keyword evidence="7" id="KW-0472">Membrane</keyword>
<dbReference type="AlphaFoldDB" id="A0A1W1BWD3"/>
<dbReference type="InterPro" id="IPR005467">
    <property type="entry name" value="His_kinase_dom"/>
</dbReference>
<sequence>MDRVVKIKLAVVLMYLTVIIGFFYEEQFLPENINFYIYDNMAFIIAVFSLGIVAGAGIYNLAFYFYIRNKHYLYYALAQFSIVALMANMEALFIQPFHNIYNFEPTLFYIDLSQVFALIFSLLFLQSFLNLYNIEKINKLIKIVIYIAIFDLVFTLIFDHAIIVKFVPSFIWVLLILSEAHRLIEKKDIPFYFLSIGWYAVLFVTIIKFLYPLVTDGNNSNAYPLLHIAFALESTLISFALSYKFKLVEKEQKKQQTLLLQQSRLASMGEMIAIIAHQWRQPLNFLSFSFMHIKRSCNGDKDALLTIKEANEQLQYMSTTIENFRNFYNPSKEKNEFDIEEACRSTLKILSPTLEPAKIKVDIEIKENFSFYANSNEFQQVILNIVNNAKDILIERKIENPKIEIIIDKDKISITDNGGGIAKEHIDKIFEPYFSTKQNSDGIGLYIAKTIIEKEMGGKLSVVSDSNGCSFVIELMERL</sequence>
<dbReference type="Pfam" id="PF07695">
    <property type="entry name" value="7TMR-DISM_7TM"/>
    <property type="match status" value="1"/>
</dbReference>
<feature type="transmembrane region" description="Helical" evidence="7">
    <location>
        <begin position="223"/>
        <end position="243"/>
    </location>
</feature>
<accession>A0A1W1BWD3</accession>
<keyword evidence="3" id="KW-0547">Nucleotide-binding</keyword>
<feature type="transmembrane region" description="Helical" evidence="7">
    <location>
        <begin position="7"/>
        <end position="24"/>
    </location>
</feature>
<keyword evidence="6" id="KW-0902">Two-component regulatory system</keyword>
<keyword evidence="7" id="KW-0812">Transmembrane</keyword>
<keyword evidence="2" id="KW-0808">Transferase</keyword>
<name>A0A1W1BWD3_9ZZZZ</name>
<evidence type="ECO:0000256" key="5">
    <source>
        <dbReference type="ARBA" id="ARBA00022840"/>
    </source>
</evidence>
<dbReference type="SUPFAM" id="SSF47384">
    <property type="entry name" value="Homodimeric domain of signal transducing histidine kinase"/>
    <property type="match status" value="1"/>
</dbReference>
<evidence type="ECO:0000256" key="6">
    <source>
        <dbReference type="ARBA" id="ARBA00023012"/>
    </source>
</evidence>
<reference evidence="9" key="1">
    <citation type="submission" date="2016-10" db="EMBL/GenBank/DDBJ databases">
        <authorList>
            <person name="de Groot N.N."/>
        </authorList>
    </citation>
    <scope>NUCLEOTIDE SEQUENCE</scope>
</reference>
<evidence type="ECO:0000256" key="2">
    <source>
        <dbReference type="ARBA" id="ARBA00022679"/>
    </source>
</evidence>
<dbReference type="InterPro" id="IPR036097">
    <property type="entry name" value="HisK_dim/P_sf"/>
</dbReference>
<dbReference type="PANTHER" id="PTHR43065:SF46">
    <property type="entry name" value="C4-DICARBOXYLATE TRANSPORT SENSOR PROTEIN DCTB"/>
    <property type="match status" value="1"/>
</dbReference>
<dbReference type="PRINTS" id="PR00344">
    <property type="entry name" value="BCTRLSENSOR"/>
</dbReference>
<dbReference type="Gene3D" id="1.10.287.130">
    <property type="match status" value="1"/>
</dbReference>
<dbReference type="GO" id="GO:0000155">
    <property type="term" value="F:phosphorelay sensor kinase activity"/>
    <property type="evidence" value="ECO:0007669"/>
    <property type="project" value="InterPro"/>
</dbReference>
<feature type="transmembrane region" description="Helical" evidence="7">
    <location>
        <begin position="73"/>
        <end position="94"/>
    </location>
</feature>
<dbReference type="PROSITE" id="PS50109">
    <property type="entry name" value="HIS_KIN"/>
    <property type="match status" value="1"/>
</dbReference>
<evidence type="ECO:0000256" key="1">
    <source>
        <dbReference type="ARBA" id="ARBA00022553"/>
    </source>
</evidence>
<dbReference type="EMBL" id="FPHE01000081">
    <property type="protein sequence ID" value="SFV57910.1"/>
    <property type="molecule type" value="Genomic_DNA"/>
</dbReference>
<feature type="transmembrane region" description="Helical" evidence="7">
    <location>
        <begin position="143"/>
        <end position="163"/>
    </location>
</feature>
<dbReference type="InterPro" id="IPR004358">
    <property type="entry name" value="Sig_transdc_His_kin-like_C"/>
</dbReference>
<dbReference type="InterPro" id="IPR003661">
    <property type="entry name" value="HisK_dim/P_dom"/>
</dbReference>
<evidence type="ECO:0000256" key="3">
    <source>
        <dbReference type="ARBA" id="ARBA00022741"/>
    </source>
</evidence>
<feature type="transmembrane region" description="Helical" evidence="7">
    <location>
        <begin position="169"/>
        <end position="184"/>
    </location>
</feature>
<dbReference type="SMART" id="SM00387">
    <property type="entry name" value="HATPase_c"/>
    <property type="match status" value="1"/>
</dbReference>
<dbReference type="PANTHER" id="PTHR43065">
    <property type="entry name" value="SENSOR HISTIDINE KINASE"/>
    <property type="match status" value="1"/>
</dbReference>
<keyword evidence="7" id="KW-1133">Transmembrane helix</keyword>
<feature type="transmembrane region" description="Helical" evidence="7">
    <location>
        <begin position="106"/>
        <end position="131"/>
    </location>
</feature>
<feature type="transmembrane region" description="Helical" evidence="7">
    <location>
        <begin position="44"/>
        <end position="66"/>
    </location>
</feature>